<dbReference type="PANTHER" id="PTHR38593:SF1">
    <property type="entry name" value="BLR2558 PROTEIN"/>
    <property type="match status" value="1"/>
</dbReference>
<reference evidence="3 4" key="1">
    <citation type="submission" date="2018-05" db="EMBL/GenBank/DDBJ databases">
        <title>Genomic Encyclopedia of Type Strains, Phase IV (KMG-V): Genome sequencing to study the core and pangenomes of soil and plant-associated prokaryotes.</title>
        <authorList>
            <person name="Whitman W."/>
        </authorList>
    </citation>
    <scope>NUCLEOTIDE SEQUENCE [LARGE SCALE GENOMIC DNA]</scope>
    <source>
        <strain evidence="3 4">SLV-132</strain>
    </source>
</reference>
<gene>
    <name evidence="3" type="ORF">C7419_10413</name>
</gene>
<evidence type="ECO:0000313" key="4">
    <source>
        <dbReference type="Proteomes" id="UP000245754"/>
    </source>
</evidence>
<dbReference type="PANTHER" id="PTHR38593">
    <property type="entry name" value="BLR2558 PROTEIN"/>
    <property type="match status" value="1"/>
</dbReference>
<dbReference type="InterPro" id="IPR012347">
    <property type="entry name" value="Ferritin-like"/>
</dbReference>
<dbReference type="EMBL" id="QGGT01000004">
    <property type="protein sequence ID" value="PWK33340.1"/>
    <property type="molecule type" value="Genomic_DNA"/>
</dbReference>
<evidence type="ECO:0000256" key="1">
    <source>
        <dbReference type="SAM" id="SignalP"/>
    </source>
</evidence>
<dbReference type="Proteomes" id="UP000245754">
    <property type="component" value="Unassembled WGS sequence"/>
</dbReference>
<keyword evidence="4" id="KW-1185">Reference proteome</keyword>
<accession>A0A316EPF2</accession>
<dbReference type="AlphaFoldDB" id="A0A316EPF2"/>
<comment type="caution">
    <text evidence="3">The sequence shown here is derived from an EMBL/GenBank/DDBJ whole genome shotgun (WGS) entry which is preliminary data.</text>
</comment>
<feature type="chain" id="PRO_5016358606" evidence="1">
    <location>
        <begin position="35"/>
        <end position="191"/>
    </location>
</feature>
<proteinExistence type="predicted"/>
<sequence>MRNTCIAGHMVTVAAIAVITALSSSPIGVTAAHAAPLTDVPGGAPASDTDAMFLRRAGTAGAMEIEASRLAEIRASSPDVKAFAKKMIEDHQTVDTQLKQIAGKLGIQVPESPLEGQQRDVRALEQLKGAAFDAAYIRKIGVDAHQDAVNLFRDAADKAKHSEVKALAQRTLPSLRHHLEMAKALDAKLGK</sequence>
<feature type="domain" description="DUF4142" evidence="2">
    <location>
        <begin position="49"/>
        <end position="185"/>
    </location>
</feature>
<dbReference type="InterPro" id="IPR025419">
    <property type="entry name" value="DUF4142"/>
</dbReference>
<evidence type="ECO:0000259" key="2">
    <source>
        <dbReference type="Pfam" id="PF13628"/>
    </source>
</evidence>
<dbReference type="Pfam" id="PF13628">
    <property type="entry name" value="DUF4142"/>
    <property type="match status" value="1"/>
</dbReference>
<organism evidence="3 4">
    <name type="scientific">Cupriavidus plantarum</name>
    <dbReference type="NCBI Taxonomy" id="942865"/>
    <lineage>
        <taxon>Bacteria</taxon>
        <taxon>Pseudomonadati</taxon>
        <taxon>Pseudomonadota</taxon>
        <taxon>Betaproteobacteria</taxon>
        <taxon>Burkholderiales</taxon>
        <taxon>Burkholderiaceae</taxon>
        <taxon>Cupriavidus</taxon>
    </lineage>
</organism>
<feature type="signal peptide" evidence="1">
    <location>
        <begin position="1"/>
        <end position="34"/>
    </location>
</feature>
<dbReference type="Gene3D" id="1.20.1260.10">
    <property type="match status" value="1"/>
</dbReference>
<evidence type="ECO:0000313" key="3">
    <source>
        <dbReference type="EMBL" id="PWK33340.1"/>
    </source>
</evidence>
<name>A0A316EPF2_9BURK</name>
<protein>
    <submittedName>
        <fullName evidence="3">Putative membrane protein</fullName>
    </submittedName>
</protein>
<keyword evidence="1" id="KW-0732">Signal</keyword>